<dbReference type="AlphaFoldDB" id="A0A5E4G5U2"/>
<protein>
    <submittedName>
        <fullName evidence="2">Glycine-rich cell wall structural-like</fullName>
    </submittedName>
</protein>
<feature type="compositionally biased region" description="Basic and acidic residues" evidence="1">
    <location>
        <begin position="133"/>
        <end position="156"/>
    </location>
</feature>
<accession>A0A5E4G5U2</accession>
<name>A0A5E4G5U2_PRUDU</name>
<dbReference type="InParanoid" id="A0A5E4G5U2"/>
<proteinExistence type="predicted"/>
<evidence type="ECO:0000256" key="1">
    <source>
        <dbReference type="SAM" id="MobiDB-lite"/>
    </source>
</evidence>
<sequence>MAAGACWVGGEANVEDGEAGGPREVGRSWSAGHGPGDWLRRGPEEMLESRRGDGLGSISGPGGRLGQGGLARGEESREGVGPELMGAGASSGLELEGADGGDGFRGASSRPKEKVIGGVKFEKVGGVRAGKRGGHEDQKERRVDFSGRMERLIPCE</sequence>
<organism evidence="2 3">
    <name type="scientific">Prunus dulcis</name>
    <name type="common">Almond</name>
    <name type="synonym">Amygdalus dulcis</name>
    <dbReference type="NCBI Taxonomy" id="3755"/>
    <lineage>
        <taxon>Eukaryota</taxon>
        <taxon>Viridiplantae</taxon>
        <taxon>Streptophyta</taxon>
        <taxon>Embryophyta</taxon>
        <taxon>Tracheophyta</taxon>
        <taxon>Spermatophyta</taxon>
        <taxon>Magnoliopsida</taxon>
        <taxon>eudicotyledons</taxon>
        <taxon>Gunneridae</taxon>
        <taxon>Pentapetalae</taxon>
        <taxon>rosids</taxon>
        <taxon>fabids</taxon>
        <taxon>Rosales</taxon>
        <taxon>Rosaceae</taxon>
        <taxon>Amygdaloideae</taxon>
        <taxon>Amygdaleae</taxon>
        <taxon>Prunus</taxon>
    </lineage>
</organism>
<feature type="compositionally biased region" description="Basic and acidic residues" evidence="1">
    <location>
        <begin position="38"/>
        <end position="53"/>
    </location>
</feature>
<dbReference type="Proteomes" id="UP000327085">
    <property type="component" value="Chromosome 4"/>
</dbReference>
<dbReference type="EMBL" id="CABIKO010000369">
    <property type="protein sequence ID" value="VVA35086.1"/>
    <property type="molecule type" value="Genomic_DNA"/>
</dbReference>
<feature type="compositionally biased region" description="Basic and acidic residues" evidence="1">
    <location>
        <begin position="110"/>
        <end position="125"/>
    </location>
</feature>
<dbReference type="Gramene" id="VVA35086">
    <property type="protein sequence ID" value="VVA35086"/>
    <property type="gene ID" value="Prudul26B021899"/>
</dbReference>
<gene>
    <name evidence="2" type="ORF">ALMOND_2B021899</name>
</gene>
<feature type="compositionally biased region" description="Gly residues" evidence="1">
    <location>
        <begin position="54"/>
        <end position="71"/>
    </location>
</feature>
<reference evidence="3" key="1">
    <citation type="journal article" date="2020" name="Plant J.">
        <title>Transposons played a major role in the diversification between the closely related almond and peach genomes: results from the almond genome sequence.</title>
        <authorList>
            <person name="Alioto T."/>
            <person name="Alexiou K.G."/>
            <person name="Bardil A."/>
            <person name="Barteri F."/>
            <person name="Castanera R."/>
            <person name="Cruz F."/>
            <person name="Dhingra A."/>
            <person name="Duval H."/>
            <person name="Fernandez I Marti A."/>
            <person name="Frias L."/>
            <person name="Galan B."/>
            <person name="Garcia J.L."/>
            <person name="Howad W."/>
            <person name="Gomez-Garrido J."/>
            <person name="Gut M."/>
            <person name="Julca I."/>
            <person name="Morata J."/>
            <person name="Puigdomenech P."/>
            <person name="Ribeca P."/>
            <person name="Rubio Cabetas M.J."/>
            <person name="Vlasova A."/>
            <person name="Wirthensohn M."/>
            <person name="Garcia-Mas J."/>
            <person name="Gabaldon T."/>
            <person name="Casacuberta J.M."/>
            <person name="Arus P."/>
        </authorList>
    </citation>
    <scope>NUCLEOTIDE SEQUENCE [LARGE SCALE GENOMIC DNA]</scope>
    <source>
        <strain evidence="3">cv. Texas</strain>
    </source>
</reference>
<feature type="region of interest" description="Disordered" evidence="1">
    <location>
        <begin position="1"/>
        <end position="156"/>
    </location>
</feature>
<evidence type="ECO:0000313" key="3">
    <source>
        <dbReference type="Proteomes" id="UP000327085"/>
    </source>
</evidence>
<evidence type="ECO:0000313" key="2">
    <source>
        <dbReference type="EMBL" id="VVA35086.1"/>
    </source>
</evidence>